<dbReference type="InterPro" id="IPR007353">
    <property type="entry name" value="DUF421"/>
</dbReference>
<feature type="transmembrane region" description="Helical" evidence="7">
    <location>
        <begin position="57"/>
        <end position="76"/>
    </location>
</feature>
<feature type="domain" description="YetF C-terminal" evidence="8">
    <location>
        <begin position="77"/>
        <end position="159"/>
    </location>
</feature>
<evidence type="ECO:0000313" key="9">
    <source>
        <dbReference type="EMBL" id="RUT35716.1"/>
    </source>
</evidence>
<evidence type="ECO:0000256" key="5">
    <source>
        <dbReference type="ARBA" id="ARBA00022989"/>
    </source>
</evidence>
<evidence type="ECO:0000256" key="3">
    <source>
        <dbReference type="ARBA" id="ARBA00022475"/>
    </source>
</evidence>
<evidence type="ECO:0000256" key="1">
    <source>
        <dbReference type="ARBA" id="ARBA00004651"/>
    </source>
</evidence>
<dbReference type="Pfam" id="PF04239">
    <property type="entry name" value="DUF421"/>
    <property type="match status" value="1"/>
</dbReference>
<evidence type="ECO:0000256" key="7">
    <source>
        <dbReference type="SAM" id="Phobius"/>
    </source>
</evidence>
<dbReference type="InterPro" id="IPR023090">
    <property type="entry name" value="UPF0702_alpha/beta_dom_sf"/>
</dbReference>
<evidence type="ECO:0000256" key="4">
    <source>
        <dbReference type="ARBA" id="ARBA00022692"/>
    </source>
</evidence>
<organism evidence="9 10">
    <name type="scientific">Paenibacillus zeisoli</name>
    <dbReference type="NCBI Taxonomy" id="2496267"/>
    <lineage>
        <taxon>Bacteria</taxon>
        <taxon>Bacillati</taxon>
        <taxon>Bacillota</taxon>
        <taxon>Bacilli</taxon>
        <taxon>Bacillales</taxon>
        <taxon>Paenibacillaceae</taxon>
        <taxon>Paenibacillus</taxon>
    </lineage>
</organism>
<feature type="transmembrane region" description="Helical" evidence="7">
    <location>
        <begin position="6"/>
        <end position="23"/>
    </location>
</feature>
<dbReference type="GO" id="GO:0005886">
    <property type="term" value="C:plasma membrane"/>
    <property type="evidence" value="ECO:0007669"/>
    <property type="project" value="UniProtKB-SubCell"/>
</dbReference>
<accession>A0A3S1D2U7</accession>
<evidence type="ECO:0000256" key="6">
    <source>
        <dbReference type="ARBA" id="ARBA00023136"/>
    </source>
</evidence>
<comment type="similarity">
    <text evidence="2">Belongs to the UPF0702 family.</text>
</comment>
<dbReference type="AlphaFoldDB" id="A0A3S1D2U7"/>
<reference evidence="9 10" key="1">
    <citation type="submission" date="2018-12" db="EMBL/GenBank/DDBJ databases">
        <authorList>
            <person name="Sun L."/>
            <person name="Chen Z."/>
        </authorList>
    </citation>
    <scope>NUCLEOTIDE SEQUENCE [LARGE SCALE GENOMIC DNA]</scope>
    <source>
        <strain evidence="9 10">3-5-3</strain>
    </source>
</reference>
<dbReference type="Gene3D" id="3.30.240.20">
    <property type="entry name" value="bsu07140 like domains"/>
    <property type="match status" value="1"/>
</dbReference>
<comment type="subcellular location">
    <subcellularLocation>
        <location evidence="1">Cell membrane</location>
        <topology evidence="1">Multi-pass membrane protein</topology>
    </subcellularLocation>
</comment>
<evidence type="ECO:0000313" key="10">
    <source>
        <dbReference type="Proteomes" id="UP000272464"/>
    </source>
</evidence>
<dbReference type="EMBL" id="RZNX01000001">
    <property type="protein sequence ID" value="RUT35716.1"/>
    <property type="molecule type" value="Genomic_DNA"/>
</dbReference>
<dbReference type="Proteomes" id="UP000272464">
    <property type="component" value="Unassembled WGS sequence"/>
</dbReference>
<evidence type="ECO:0000259" key="8">
    <source>
        <dbReference type="Pfam" id="PF04239"/>
    </source>
</evidence>
<keyword evidence="6 7" id="KW-0472">Membrane</keyword>
<keyword evidence="10" id="KW-1185">Reference proteome</keyword>
<dbReference type="OrthoDB" id="1796697at2"/>
<keyword evidence="3" id="KW-1003">Cell membrane</keyword>
<comment type="caution">
    <text evidence="9">The sequence shown here is derived from an EMBL/GenBank/DDBJ whole genome shotgun (WGS) entry which is preliminary data.</text>
</comment>
<evidence type="ECO:0000256" key="2">
    <source>
        <dbReference type="ARBA" id="ARBA00006448"/>
    </source>
</evidence>
<dbReference type="PANTHER" id="PTHR34582">
    <property type="entry name" value="UPF0702 TRANSMEMBRANE PROTEIN YCAP"/>
    <property type="match status" value="1"/>
</dbReference>
<proteinExistence type="inferred from homology"/>
<sequence>MWTVFWNSIVLAIAGTLFLRIAGRNSISEMTTPQVTILLMVGTVLGSEIGGKGLGMSVFGTFILVLFLVASEWISLRFNRAEKLLKGFGTPVISEGKMLIENMKKLRISVDDLEKRLRLLGISRIEDVKTGTIEENGQFGYELYRHARPVTMEDLEQLLKANFPHIVIPAESSEDNIFSETFKDSGKSDQPKYLQ</sequence>
<gene>
    <name evidence="9" type="ORF">EJP77_01470</name>
</gene>
<keyword evidence="5 7" id="KW-1133">Transmembrane helix</keyword>
<protein>
    <submittedName>
        <fullName evidence="9">DUF421 domain-containing protein</fullName>
    </submittedName>
</protein>
<name>A0A3S1D2U7_9BACL</name>
<keyword evidence="4 7" id="KW-0812">Transmembrane</keyword>
<dbReference type="RefSeq" id="WP_127197416.1">
    <property type="nucleotide sequence ID" value="NZ_RZNX01000001.1"/>
</dbReference>
<dbReference type="PANTHER" id="PTHR34582:SF2">
    <property type="entry name" value="UPF0702 TRANSMEMBRANE PROTEIN YDFR"/>
    <property type="match status" value="1"/>
</dbReference>